<dbReference type="AlphaFoldDB" id="A0AA41KZH9"/>
<feature type="transmembrane region" description="Helical" evidence="2">
    <location>
        <begin position="65"/>
        <end position="87"/>
    </location>
</feature>
<evidence type="ECO:0000259" key="4">
    <source>
        <dbReference type="Pfam" id="PF21724"/>
    </source>
</evidence>
<organism evidence="5 7">
    <name type="scientific">Duganella violaceipulchra</name>
    <dbReference type="NCBI Taxonomy" id="2849652"/>
    <lineage>
        <taxon>Bacteria</taxon>
        <taxon>Pseudomonadati</taxon>
        <taxon>Pseudomonadota</taxon>
        <taxon>Betaproteobacteria</taxon>
        <taxon>Burkholderiales</taxon>
        <taxon>Oxalobacteraceae</taxon>
        <taxon>Telluria group</taxon>
        <taxon>Duganella</taxon>
    </lineage>
</organism>
<dbReference type="Pfam" id="PF21724">
    <property type="entry name" value="DUF6861"/>
    <property type="match status" value="1"/>
</dbReference>
<feature type="domain" description="NAD(+)--protein-arginine ADP-ribosyltransferase Tre1-like N-terminal" evidence="4">
    <location>
        <begin position="1"/>
        <end position="179"/>
    </location>
</feature>
<reference evidence="6" key="2">
    <citation type="submission" date="2022-03" db="EMBL/GenBank/DDBJ databases">
        <title>Genome Encyclopedia of Bacteria and Archaea VI: Functional Genomics of Type Strains.</title>
        <authorList>
            <person name="Whitman W."/>
        </authorList>
    </citation>
    <scope>NUCLEOTIDE SEQUENCE</scope>
    <source>
        <strain evidence="6">HSC-15S17</strain>
    </source>
</reference>
<dbReference type="InterPro" id="IPR028949">
    <property type="entry name" value="Ntox15"/>
</dbReference>
<keyword evidence="2" id="KW-1133">Transmembrane helix</keyword>
<evidence type="ECO:0000256" key="2">
    <source>
        <dbReference type="SAM" id="Phobius"/>
    </source>
</evidence>
<keyword evidence="2" id="KW-0472">Membrane</keyword>
<evidence type="ECO:0000313" key="8">
    <source>
        <dbReference type="Proteomes" id="UP001162889"/>
    </source>
</evidence>
<feature type="transmembrane region" description="Helical" evidence="2">
    <location>
        <begin position="26"/>
        <end position="53"/>
    </location>
</feature>
<feature type="region of interest" description="Disordered" evidence="1">
    <location>
        <begin position="184"/>
        <end position="235"/>
    </location>
</feature>
<evidence type="ECO:0000259" key="3">
    <source>
        <dbReference type="Pfam" id="PF15604"/>
    </source>
</evidence>
<evidence type="ECO:0000313" key="5">
    <source>
        <dbReference type="EMBL" id="MBV6320501.1"/>
    </source>
</evidence>
<dbReference type="EMBL" id="JALJZU010000004">
    <property type="protein sequence ID" value="MCP2008791.1"/>
    <property type="molecule type" value="Genomic_DNA"/>
</dbReference>
<sequence length="390" mass="41550">MIASRLSGINLSSIWGVLMSVCEDIALYYGGSVIAGGLIGGVGGAFLGGVGAVPGAAAGAAAGSYVGGMVLSMLGLKSLVSGVFHSVPEALKYYEMGLREAWGPTRQDRLSHFGMTAQGSPSAAAFYLAHGHVIMVSTILAVLLAYVTRGKGDKAAALQEISQSPRLGPKVAQWVEQNEGKLSHQPLLRPRGGGGPALDELPLPPRRRVPERELVRPRPSGMPKKSVPCFKTNGLPQGKIPEFDRQLAGQEAGINNMTVEEYVKGREAFKSGASVRDSNVSRNARVGYQNVLEESSFGNLREQGMSWRDAKEKSVQIAADKMKTLAALHNPDMVVAGKDKISGFGDRNVNSRIGAQWNKGQRLAELDKAARAVPEGMRSSKMNAKLERCK</sequence>
<dbReference type="EMBL" id="JAHTGR010000003">
    <property type="protein sequence ID" value="MBV6320501.1"/>
    <property type="molecule type" value="Genomic_DNA"/>
</dbReference>
<dbReference type="Proteomes" id="UP001162889">
    <property type="component" value="Unassembled WGS sequence"/>
</dbReference>
<comment type="caution">
    <text evidence="5">The sequence shown here is derived from an EMBL/GenBank/DDBJ whole genome shotgun (WGS) entry which is preliminary data.</text>
</comment>
<accession>A0AA41KZH9</accession>
<gene>
    <name evidence="5" type="ORF">KVP70_06095</name>
    <name evidence="6" type="ORF">L1274_002499</name>
</gene>
<reference evidence="5" key="1">
    <citation type="submission" date="2021-07" db="EMBL/GenBank/DDBJ databases">
        <title>Characterization of violacein-producing bacteria and related species.</title>
        <authorList>
            <person name="Wilson H.S."/>
            <person name="De Leon M.E."/>
        </authorList>
    </citation>
    <scope>NUCLEOTIDE SEQUENCE</scope>
    <source>
        <strain evidence="5">HSC-15S17</strain>
    </source>
</reference>
<evidence type="ECO:0000256" key="1">
    <source>
        <dbReference type="SAM" id="MobiDB-lite"/>
    </source>
</evidence>
<keyword evidence="8" id="KW-1185">Reference proteome</keyword>
<evidence type="ECO:0000313" key="6">
    <source>
        <dbReference type="EMBL" id="MCP2008791.1"/>
    </source>
</evidence>
<feature type="domain" description="Novel toxin 15" evidence="3">
    <location>
        <begin position="239"/>
        <end position="386"/>
    </location>
</feature>
<evidence type="ECO:0008006" key="9">
    <source>
        <dbReference type="Google" id="ProtNLM"/>
    </source>
</evidence>
<name>A0AA41KZH9_9BURK</name>
<feature type="transmembrane region" description="Helical" evidence="2">
    <location>
        <begin position="124"/>
        <end position="147"/>
    </location>
</feature>
<keyword evidence="2" id="KW-0812">Transmembrane</keyword>
<dbReference type="Pfam" id="PF15604">
    <property type="entry name" value="Ntox15"/>
    <property type="match status" value="1"/>
</dbReference>
<evidence type="ECO:0000313" key="7">
    <source>
        <dbReference type="Proteomes" id="UP001155901"/>
    </source>
</evidence>
<dbReference type="InterPro" id="IPR049195">
    <property type="entry name" value="Tre1-like_N"/>
</dbReference>
<dbReference type="Proteomes" id="UP001155901">
    <property type="component" value="Unassembled WGS sequence"/>
</dbReference>
<protein>
    <recommendedName>
        <fullName evidence="9">Novel toxin 15 domain-containing protein</fullName>
    </recommendedName>
</protein>
<proteinExistence type="predicted"/>